<accession>V5SH04</accession>
<evidence type="ECO:0000313" key="2">
    <source>
        <dbReference type="Proteomes" id="UP000018542"/>
    </source>
</evidence>
<sequence>MESDQKTLYLFDETDDSRFGLIGSEAIMV</sequence>
<reference evidence="1 2" key="1">
    <citation type="journal article" date="2014" name="Genome Announc.">
        <title>Complete Genome Sequence of Hyphomicrobium nitrativorans Strain NL23, a Denitrifying Bacterium Isolated from Biofilm of a Methanol-Fed Denitrification System Treating Seawater at the Montreal Biodome.</title>
        <authorList>
            <person name="Martineau C."/>
            <person name="Villeneuve C."/>
            <person name="Mauffrey F."/>
            <person name="Villemur R."/>
        </authorList>
    </citation>
    <scope>NUCLEOTIDE SEQUENCE [LARGE SCALE GENOMIC DNA]</scope>
    <source>
        <strain evidence="1">NL23</strain>
    </source>
</reference>
<dbReference type="AlphaFoldDB" id="V5SH04"/>
<dbReference type="KEGG" id="hni:W911_00560"/>
<dbReference type="EMBL" id="CP006912">
    <property type="protein sequence ID" value="AHB49798.1"/>
    <property type="molecule type" value="Genomic_DNA"/>
</dbReference>
<gene>
    <name evidence="1" type="ORF">W911_00560</name>
</gene>
<dbReference type="HOGENOM" id="CLU_219400_0_0_5"/>
<organism evidence="1 2">
    <name type="scientific">Hyphomicrobium nitrativorans NL23</name>
    <dbReference type="NCBI Taxonomy" id="1029756"/>
    <lineage>
        <taxon>Bacteria</taxon>
        <taxon>Pseudomonadati</taxon>
        <taxon>Pseudomonadota</taxon>
        <taxon>Alphaproteobacteria</taxon>
        <taxon>Hyphomicrobiales</taxon>
        <taxon>Hyphomicrobiaceae</taxon>
        <taxon>Hyphomicrobium</taxon>
    </lineage>
</organism>
<proteinExistence type="predicted"/>
<protein>
    <submittedName>
        <fullName evidence="1">Uncharacterized protein</fullName>
    </submittedName>
</protein>
<evidence type="ECO:0000313" key="1">
    <source>
        <dbReference type="EMBL" id="AHB49798.1"/>
    </source>
</evidence>
<keyword evidence="2" id="KW-1185">Reference proteome</keyword>
<dbReference type="Proteomes" id="UP000018542">
    <property type="component" value="Chromosome"/>
</dbReference>
<name>V5SH04_9HYPH</name>